<feature type="non-terminal residue" evidence="1">
    <location>
        <position position="1"/>
    </location>
</feature>
<sequence>NGFKLEEGRFRLDIRKKFFTARVVRHWNRLPREAVDAPSLEVFKARLDEALSS</sequence>
<evidence type="ECO:0008006" key="3">
    <source>
        <dbReference type="Google" id="ProtNLM"/>
    </source>
</evidence>
<dbReference type="EMBL" id="KL347393">
    <property type="protein sequence ID" value="KFZ56704.1"/>
    <property type="molecule type" value="Genomic_DNA"/>
</dbReference>
<protein>
    <recommendedName>
        <fullName evidence="3">Nidogen G2 beta-barrel domain-containing protein</fullName>
    </recommendedName>
</protein>
<gene>
    <name evidence="1" type="ORF">N321_03771</name>
</gene>
<name>A0A094KXQ0_ANTCR</name>
<accession>A0A094KXQ0</accession>
<dbReference type="Proteomes" id="UP000053620">
    <property type="component" value="Unassembled WGS sequence"/>
</dbReference>
<proteinExistence type="predicted"/>
<evidence type="ECO:0000313" key="1">
    <source>
        <dbReference type="EMBL" id="KFZ56704.1"/>
    </source>
</evidence>
<evidence type="ECO:0000313" key="2">
    <source>
        <dbReference type="Proteomes" id="UP000053620"/>
    </source>
</evidence>
<dbReference type="AlphaFoldDB" id="A0A094KXQ0"/>
<keyword evidence="2" id="KW-1185">Reference proteome</keyword>
<feature type="non-terminal residue" evidence="1">
    <location>
        <position position="53"/>
    </location>
</feature>
<reference evidence="1 2" key="1">
    <citation type="submission" date="2014-04" db="EMBL/GenBank/DDBJ databases">
        <title>Genome evolution of avian class.</title>
        <authorList>
            <person name="Zhang G."/>
            <person name="Li C."/>
        </authorList>
    </citation>
    <scope>NUCLEOTIDE SEQUENCE [LARGE SCALE GENOMIC DNA]</scope>
    <source>
        <strain evidence="1">BGI_N321</strain>
    </source>
</reference>
<organism evidence="1 2">
    <name type="scientific">Antrostomus carolinensis</name>
    <name type="common">Chuck-will's-widow</name>
    <name type="synonym">Caprimulgus carolinensis</name>
    <dbReference type="NCBI Taxonomy" id="279965"/>
    <lineage>
        <taxon>Eukaryota</taxon>
        <taxon>Metazoa</taxon>
        <taxon>Chordata</taxon>
        <taxon>Craniata</taxon>
        <taxon>Vertebrata</taxon>
        <taxon>Euteleostomi</taxon>
        <taxon>Archelosauria</taxon>
        <taxon>Archosauria</taxon>
        <taxon>Dinosauria</taxon>
        <taxon>Saurischia</taxon>
        <taxon>Theropoda</taxon>
        <taxon>Coelurosauria</taxon>
        <taxon>Aves</taxon>
        <taxon>Neognathae</taxon>
        <taxon>Neoaves</taxon>
        <taxon>Strisores</taxon>
        <taxon>Caprimulgiformes</taxon>
        <taxon>Caprimulgidae</taxon>
        <taxon>Antrostomus</taxon>
    </lineage>
</organism>